<accession>A0A0F7S5Q4</accession>
<dbReference type="Proteomes" id="UP000242770">
    <property type="component" value="Unassembled WGS sequence"/>
</dbReference>
<gene>
    <name evidence="1" type="primary">SSCI12970.1</name>
</gene>
<reference evidence="2" key="1">
    <citation type="submission" date="2014-06" db="EMBL/GenBank/DDBJ databases">
        <authorList>
            <person name="Berkman P.J."/>
        </authorList>
    </citation>
    <scope>NUCLEOTIDE SEQUENCE [LARGE SCALE GENOMIC DNA]</scope>
</reference>
<keyword evidence="2" id="KW-1185">Reference proteome</keyword>
<organism evidence="1 2">
    <name type="scientific">Sporisorium scitamineum</name>
    <dbReference type="NCBI Taxonomy" id="49012"/>
    <lineage>
        <taxon>Eukaryota</taxon>
        <taxon>Fungi</taxon>
        <taxon>Dikarya</taxon>
        <taxon>Basidiomycota</taxon>
        <taxon>Ustilaginomycotina</taxon>
        <taxon>Ustilaginomycetes</taxon>
        <taxon>Ustilaginales</taxon>
        <taxon>Ustilaginaceae</taxon>
        <taxon>Sporisorium</taxon>
    </lineage>
</organism>
<evidence type="ECO:0000313" key="2">
    <source>
        <dbReference type="Proteomes" id="UP000242770"/>
    </source>
</evidence>
<proteinExistence type="predicted"/>
<name>A0A0F7S5Q4_9BASI</name>
<sequence length="127" mass="14018">MPPFGQTWMHAQALPFIPTGHSPNVIAGYIYCNVVNIFFLAMNHCFQFTFQGYIFGTGVPVYRLSSCYQRPTLLESPGSLTDNLDDDNHSSYGDFVPMLSNTASTGFNTSALNKTDHPNQQAAISMV</sequence>
<protein>
    <submittedName>
        <fullName evidence="1">Uncharacterized protein</fullName>
    </submittedName>
</protein>
<dbReference type="EMBL" id="CCFA01000662">
    <property type="protein sequence ID" value="CDW96614.1"/>
    <property type="molecule type" value="Genomic_DNA"/>
</dbReference>
<dbReference type="AlphaFoldDB" id="A0A0F7S5Q4"/>
<evidence type="ECO:0000313" key="1">
    <source>
        <dbReference type="EMBL" id="CDW96614.1"/>
    </source>
</evidence>